<dbReference type="InterPro" id="IPR001752">
    <property type="entry name" value="Kinesin_motor_dom"/>
</dbReference>
<comment type="similarity">
    <text evidence="1">Belongs to the TRAFAC class myosin-kinesin ATPase superfamily. Kinesin family.</text>
</comment>
<keyword evidence="2" id="KW-0175">Coiled coil</keyword>
<dbReference type="Pfam" id="PF00225">
    <property type="entry name" value="Kinesin"/>
    <property type="match status" value="1"/>
</dbReference>
<evidence type="ECO:0000256" key="1">
    <source>
        <dbReference type="PROSITE-ProRule" id="PRU00283"/>
    </source>
</evidence>
<dbReference type="SMART" id="SM00129">
    <property type="entry name" value="KISc"/>
    <property type="match status" value="1"/>
</dbReference>
<evidence type="ECO:0000259" key="4">
    <source>
        <dbReference type="PROSITE" id="PS50067"/>
    </source>
</evidence>
<keyword evidence="1" id="KW-0067">ATP-binding</keyword>
<evidence type="ECO:0000313" key="5">
    <source>
        <dbReference type="EMBL" id="KAA0156253.1"/>
    </source>
</evidence>
<dbReference type="Proteomes" id="UP000323011">
    <property type="component" value="Unassembled WGS sequence"/>
</dbReference>
<dbReference type="GO" id="GO:0005524">
    <property type="term" value="F:ATP binding"/>
    <property type="evidence" value="ECO:0007669"/>
    <property type="project" value="UniProtKB-UniRule"/>
</dbReference>
<dbReference type="InterPro" id="IPR027640">
    <property type="entry name" value="Kinesin-like_fam"/>
</dbReference>
<proteinExistence type="inferred from homology"/>
<evidence type="ECO:0000313" key="6">
    <source>
        <dbReference type="Proteomes" id="UP000323011"/>
    </source>
</evidence>
<comment type="caution">
    <text evidence="5">The sequence shown here is derived from an EMBL/GenBank/DDBJ whole genome shotgun (WGS) entry which is preliminary data.</text>
</comment>
<keyword evidence="1" id="KW-0547">Nucleotide-binding</keyword>
<dbReference type="PANTHER" id="PTHR24115">
    <property type="entry name" value="KINESIN-RELATED"/>
    <property type="match status" value="1"/>
</dbReference>
<dbReference type="EMBL" id="VLTN01000004">
    <property type="protein sequence ID" value="KAA0156253.1"/>
    <property type="molecule type" value="Genomic_DNA"/>
</dbReference>
<dbReference type="GO" id="GO:0005874">
    <property type="term" value="C:microtubule"/>
    <property type="evidence" value="ECO:0007669"/>
    <property type="project" value="TreeGrafter"/>
</dbReference>
<dbReference type="InterPro" id="IPR036961">
    <property type="entry name" value="Kinesin_motor_dom_sf"/>
</dbReference>
<dbReference type="PANTHER" id="PTHR24115:SF578">
    <property type="entry name" value="KINESIN-LIKE PROTEIN KIFC1"/>
    <property type="match status" value="1"/>
</dbReference>
<dbReference type="SUPFAM" id="SSF52540">
    <property type="entry name" value="P-loop containing nucleoside triphosphate hydrolases"/>
    <property type="match status" value="1"/>
</dbReference>
<evidence type="ECO:0000256" key="2">
    <source>
        <dbReference type="SAM" id="Coils"/>
    </source>
</evidence>
<gene>
    <name evidence="5" type="ORF">FNF29_01043</name>
</gene>
<feature type="region of interest" description="Disordered" evidence="3">
    <location>
        <begin position="115"/>
        <end position="147"/>
    </location>
</feature>
<dbReference type="GO" id="GO:0003777">
    <property type="term" value="F:microtubule motor activity"/>
    <property type="evidence" value="ECO:0007669"/>
    <property type="project" value="InterPro"/>
</dbReference>
<dbReference type="PROSITE" id="PS50067">
    <property type="entry name" value="KINESIN_MOTOR_2"/>
    <property type="match status" value="1"/>
</dbReference>
<feature type="compositionally biased region" description="Low complexity" evidence="3">
    <location>
        <begin position="115"/>
        <end position="130"/>
    </location>
</feature>
<reference evidence="5 6" key="1">
    <citation type="submission" date="2019-07" db="EMBL/GenBank/DDBJ databases">
        <title>Genomes of Cafeteria roenbergensis.</title>
        <authorList>
            <person name="Fischer M.G."/>
            <person name="Hackl T."/>
            <person name="Roman M."/>
        </authorList>
    </citation>
    <scope>NUCLEOTIDE SEQUENCE [LARGE SCALE GENOMIC DNA]</scope>
    <source>
        <strain evidence="5 6">BVI</strain>
    </source>
</reference>
<sequence>MGLEGSPAAVQALSATEVGHVEQADSSRGALRTVGFDRVLGPGAKQAGVFRLVAPVARAVLDGQCACVMAYGITGSGKTHTMQGPDDGSDPGVTPRLLHRIFGLIGRAEAAMGTAAGPGAAATGPLASPPQAQGGSEGAAKPGSATRSARRWTVTISMLEIYNDQLRDLLHPSGAQWLDATRAGQQAGGDWRAEAERALGGVPAPPRLELRTSASASGRVEVIGLVRVDVGSAAEAAAVLARGQAARATAATAVHNFSSRSHMVTIVDVEGPDCATEVAVLSKDADRHRLELALSRSEARRSALERELAEARVQLGATRDRSSGSLAVARQSADTSRRVLAAELALARRTASAAREVVAAAPDRTREVVRAAVDQARRSGERAVAPALPRVAAVADDHA</sequence>
<dbReference type="GO" id="GO:0005871">
    <property type="term" value="C:kinesin complex"/>
    <property type="evidence" value="ECO:0007669"/>
    <property type="project" value="TreeGrafter"/>
</dbReference>
<protein>
    <recommendedName>
        <fullName evidence="4">Kinesin motor domain-containing protein</fullName>
    </recommendedName>
</protein>
<accession>A0A5A8CT55</accession>
<dbReference type="AlphaFoldDB" id="A0A5A8CT55"/>
<dbReference type="PRINTS" id="PR00380">
    <property type="entry name" value="KINESINHEAVY"/>
</dbReference>
<keyword evidence="6" id="KW-1185">Reference proteome</keyword>
<dbReference type="GO" id="GO:0007018">
    <property type="term" value="P:microtubule-based movement"/>
    <property type="evidence" value="ECO:0007669"/>
    <property type="project" value="InterPro"/>
</dbReference>
<dbReference type="InterPro" id="IPR027417">
    <property type="entry name" value="P-loop_NTPase"/>
</dbReference>
<feature type="binding site" evidence="1">
    <location>
        <begin position="72"/>
        <end position="79"/>
    </location>
    <ligand>
        <name>ATP</name>
        <dbReference type="ChEBI" id="CHEBI:30616"/>
    </ligand>
</feature>
<dbReference type="GO" id="GO:0008017">
    <property type="term" value="F:microtubule binding"/>
    <property type="evidence" value="ECO:0007669"/>
    <property type="project" value="InterPro"/>
</dbReference>
<name>A0A5A8CT55_CAFRO</name>
<evidence type="ECO:0000256" key="3">
    <source>
        <dbReference type="SAM" id="MobiDB-lite"/>
    </source>
</evidence>
<dbReference type="GO" id="GO:0016887">
    <property type="term" value="F:ATP hydrolysis activity"/>
    <property type="evidence" value="ECO:0007669"/>
    <property type="project" value="TreeGrafter"/>
</dbReference>
<feature type="coiled-coil region" evidence="2">
    <location>
        <begin position="287"/>
        <end position="321"/>
    </location>
</feature>
<organism evidence="5 6">
    <name type="scientific">Cafeteria roenbergensis</name>
    <name type="common">Marine flagellate</name>
    <dbReference type="NCBI Taxonomy" id="33653"/>
    <lineage>
        <taxon>Eukaryota</taxon>
        <taxon>Sar</taxon>
        <taxon>Stramenopiles</taxon>
        <taxon>Bigyra</taxon>
        <taxon>Opalozoa</taxon>
        <taxon>Bicosoecida</taxon>
        <taxon>Cafeteriaceae</taxon>
        <taxon>Cafeteria</taxon>
    </lineage>
</organism>
<feature type="domain" description="Kinesin motor" evidence="4">
    <location>
        <begin position="1"/>
        <end position="399"/>
    </location>
</feature>
<dbReference type="Gene3D" id="3.40.850.10">
    <property type="entry name" value="Kinesin motor domain"/>
    <property type="match status" value="1"/>
</dbReference>
<keyword evidence="1" id="KW-0505">Motor protein</keyword>